<evidence type="ECO:0000313" key="3">
    <source>
        <dbReference type="Proteomes" id="UP001157069"/>
    </source>
</evidence>
<reference evidence="3" key="1">
    <citation type="journal article" date="2019" name="Int. J. Syst. Evol. Microbiol.">
        <title>The Global Catalogue of Microorganisms (GCM) 10K type strain sequencing project: providing services to taxonomists for standard genome sequencing and annotation.</title>
        <authorList>
            <consortium name="The Broad Institute Genomics Platform"/>
            <consortium name="The Broad Institute Genome Sequencing Center for Infectious Disease"/>
            <person name="Wu L."/>
            <person name="Ma J."/>
        </authorList>
    </citation>
    <scope>NUCLEOTIDE SEQUENCE [LARGE SCALE GENOMIC DNA]</scope>
    <source>
        <strain evidence="3">NBRC 108755</strain>
    </source>
</reference>
<evidence type="ECO:0000256" key="1">
    <source>
        <dbReference type="SAM" id="MobiDB-lite"/>
    </source>
</evidence>
<organism evidence="2 3">
    <name type="scientific">Homoserinibacter gongjuensis</name>
    <dbReference type="NCBI Taxonomy" id="1162968"/>
    <lineage>
        <taxon>Bacteria</taxon>
        <taxon>Bacillati</taxon>
        <taxon>Actinomycetota</taxon>
        <taxon>Actinomycetes</taxon>
        <taxon>Micrococcales</taxon>
        <taxon>Microbacteriaceae</taxon>
        <taxon>Homoserinibacter</taxon>
    </lineage>
</organism>
<gene>
    <name evidence="2" type="ORF">GCM10025869_03510</name>
</gene>
<dbReference type="Proteomes" id="UP001157069">
    <property type="component" value="Unassembled WGS sequence"/>
</dbReference>
<keyword evidence="3" id="KW-1185">Reference proteome</keyword>
<protein>
    <recommendedName>
        <fullName evidence="4">SAF domain-containing protein</fullName>
    </recommendedName>
</protein>
<sequence length="104" mass="10669">MTAAARSLRRRRRARIRTGVTIAAIVVASLTAGVLAWAASPLMAEQGALAEAGTRVTITEHADGVVLTPRARATRASSSSRAPVSTLPRTPTSSAGSRHPGSPS</sequence>
<evidence type="ECO:0000313" key="2">
    <source>
        <dbReference type="EMBL" id="GMA89822.1"/>
    </source>
</evidence>
<feature type="compositionally biased region" description="Low complexity" evidence="1">
    <location>
        <begin position="69"/>
        <end position="83"/>
    </location>
</feature>
<evidence type="ECO:0008006" key="4">
    <source>
        <dbReference type="Google" id="ProtNLM"/>
    </source>
</evidence>
<feature type="compositionally biased region" description="Polar residues" evidence="1">
    <location>
        <begin position="87"/>
        <end position="96"/>
    </location>
</feature>
<comment type="caution">
    <text evidence="2">The sequence shown here is derived from an EMBL/GenBank/DDBJ whole genome shotgun (WGS) entry which is preliminary data.</text>
</comment>
<accession>A0ABQ6JSM3</accession>
<proteinExistence type="predicted"/>
<name>A0ABQ6JSM3_9MICO</name>
<dbReference type="EMBL" id="BSVA01000001">
    <property type="protein sequence ID" value="GMA89822.1"/>
    <property type="molecule type" value="Genomic_DNA"/>
</dbReference>
<feature type="region of interest" description="Disordered" evidence="1">
    <location>
        <begin position="69"/>
        <end position="104"/>
    </location>
</feature>